<keyword evidence="4" id="KW-1185">Reference proteome</keyword>
<dbReference type="GO" id="GO:0005737">
    <property type="term" value="C:cytoplasm"/>
    <property type="evidence" value="ECO:0007669"/>
    <property type="project" value="TreeGrafter"/>
</dbReference>
<dbReference type="PANTHER" id="PTHR30143:SF0">
    <property type="entry name" value="2-KETO-4-PENTENOATE HYDRATASE"/>
    <property type="match status" value="1"/>
</dbReference>
<evidence type="ECO:0000259" key="2">
    <source>
        <dbReference type="Pfam" id="PF01557"/>
    </source>
</evidence>
<dbReference type="Proteomes" id="UP001196068">
    <property type="component" value="Unassembled WGS sequence"/>
</dbReference>
<sequence>MTEARDAILATRRGRTILAPLGAAAPPDETAGYAVQRSVAEATGAVPPAGFKIGATAKGMQAYLGLSAPVAGFVAAEGLHAPGATLRFADFLAPGVECEVGVRLGRDLPAGPCTADEAAECVAEVFAAIEIVEKRYGDLGMLGVPTLIADQVFHAGGVCGAPAAGWPGIDLGAVAGRITVDGVSKGEGVGADLLGHPMNALAWLAASGCAAAFGGLRAGQVVFLGSVTPPIWLDGPGLVEVVFTGLGSVTLRFT</sequence>
<evidence type="ECO:0000313" key="4">
    <source>
        <dbReference type="Proteomes" id="UP001196068"/>
    </source>
</evidence>
<comment type="caution">
    <text evidence="3">The sequence shown here is derived from an EMBL/GenBank/DDBJ whole genome shotgun (WGS) entry which is preliminary data.</text>
</comment>
<evidence type="ECO:0000256" key="1">
    <source>
        <dbReference type="ARBA" id="ARBA00023239"/>
    </source>
</evidence>
<name>A0AAF1JZ51_9PROT</name>
<feature type="domain" description="Fumarylacetoacetase-like C-terminal" evidence="2">
    <location>
        <begin position="72"/>
        <end position="252"/>
    </location>
</feature>
<dbReference type="InterPro" id="IPR011234">
    <property type="entry name" value="Fumarylacetoacetase-like_C"/>
</dbReference>
<dbReference type="GO" id="GO:0008684">
    <property type="term" value="F:2-oxopent-4-enoate hydratase activity"/>
    <property type="evidence" value="ECO:0007669"/>
    <property type="project" value="TreeGrafter"/>
</dbReference>
<organism evidence="3 4">
    <name type="scientific">Plastoroseomonas arctica</name>
    <dbReference type="NCBI Taxonomy" id="1509237"/>
    <lineage>
        <taxon>Bacteria</taxon>
        <taxon>Pseudomonadati</taxon>
        <taxon>Pseudomonadota</taxon>
        <taxon>Alphaproteobacteria</taxon>
        <taxon>Acetobacterales</taxon>
        <taxon>Acetobacteraceae</taxon>
        <taxon>Plastoroseomonas</taxon>
    </lineage>
</organism>
<reference evidence="3" key="1">
    <citation type="submission" date="2020-01" db="EMBL/GenBank/DDBJ databases">
        <authorList>
            <person name="Rat A."/>
        </authorList>
    </citation>
    <scope>NUCLEOTIDE SEQUENCE</scope>
    <source>
        <strain evidence="3">LMG 28251</strain>
    </source>
</reference>
<dbReference type="InterPro" id="IPR036663">
    <property type="entry name" value="Fumarylacetoacetase_C_sf"/>
</dbReference>
<keyword evidence="1" id="KW-0456">Lyase</keyword>
<dbReference type="PANTHER" id="PTHR30143">
    <property type="entry name" value="ACID HYDRATASE"/>
    <property type="match status" value="1"/>
</dbReference>
<proteinExistence type="predicted"/>
<gene>
    <name evidence="3" type="ORF">GXW79_20875</name>
</gene>
<accession>A0AAF1JZ51</accession>
<dbReference type="InterPro" id="IPR050772">
    <property type="entry name" value="Hydratase-Decarb/MhpD_sf"/>
</dbReference>
<dbReference type="RefSeq" id="WP_211876403.1">
    <property type="nucleotide sequence ID" value="NZ_JAAEDH010000041.1"/>
</dbReference>
<protein>
    <submittedName>
        <fullName evidence="3">Hydratase</fullName>
    </submittedName>
</protein>
<dbReference type="SUPFAM" id="SSF56529">
    <property type="entry name" value="FAH"/>
    <property type="match status" value="1"/>
</dbReference>
<reference evidence="3" key="2">
    <citation type="journal article" date="2021" name="Syst. Appl. Microbiol.">
        <title>Roseomonas hellenica sp. nov., isolated from roots of wild-growing Alkanna tinctoria.</title>
        <authorList>
            <person name="Rat A."/>
            <person name="Naranjo H.D."/>
            <person name="Lebbe L."/>
            <person name="Cnockaert M."/>
            <person name="Krigas N."/>
            <person name="Grigoriadou K."/>
            <person name="Maloupa E."/>
            <person name="Willems A."/>
        </authorList>
    </citation>
    <scope>NUCLEOTIDE SEQUENCE</scope>
    <source>
        <strain evidence="3">LMG 28251</strain>
    </source>
</reference>
<dbReference type="AlphaFoldDB" id="A0AAF1JZ51"/>
<evidence type="ECO:0000313" key="3">
    <source>
        <dbReference type="EMBL" id="MBR0657542.1"/>
    </source>
</evidence>
<dbReference type="EMBL" id="JAAEDH010000041">
    <property type="protein sequence ID" value="MBR0657542.1"/>
    <property type="molecule type" value="Genomic_DNA"/>
</dbReference>
<dbReference type="Gene3D" id="3.90.850.10">
    <property type="entry name" value="Fumarylacetoacetase-like, C-terminal domain"/>
    <property type="match status" value="1"/>
</dbReference>
<dbReference type="Pfam" id="PF01557">
    <property type="entry name" value="FAA_hydrolase"/>
    <property type="match status" value="1"/>
</dbReference>